<feature type="transmembrane region" description="Helical" evidence="5">
    <location>
        <begin position="82"/>
        <end position="103"/>
    </location>
</feature>
<evidence type="ECO:0000256" key="4">
    <source>
        <dbReference type="ARBA" id="ARBA00023136"/>
    </source>
</evidence>
<evidence type="ECO:0000256" key="1">
    <source>
        <dbReference type="ARBA" id="ARBA00004141"/>
    </source>
</evidence>
<dbReference type="GO" id="GO:0015095">
    <property type="term" value="F:magnesium ion transmembrane transporter activity"/>
    <property type="evidence" value="ECO:0007669"/>
    <property type="project" value="InterPro"/>
</dbReference>
<dbReference type="InterPro" id="IPR008521">
    <property type="entry name" value="Mg_trans_NIPA"/>
</dbReference>
<evidence type="ECO:0000256" key="3">
    <source>
        <dbReference type="ARBA" id="ARBA00022989"/>
    </source>
</evidence>
<dbReference type="Proteomes" id="UP000095023">
    <property type="component" value="Unassembled WGS sequence"/>
</dbReference>
<evidence type="ECO:0000256" key="5">
    <source>
        <dbReference type="SAM" id="Phobius"/>
    </source>
</evidence>
<feature type="non-terminal residue" evidence="6">
    <location>
        <position position="312"/>
    </location>
</feature>
<feature type="transmembrane region" description="Helical" evidence="5">
    <location>
        <begin position="110"/>
        <end position="130"/>
    </location>
</feature>
<evidence type="ECO:0000256" key="2">
    <source>
        <dbReference type="ARBA" id="ARBA00022692"/>
    </source>
</evidence>
<comment type="subcellular location">
    <subcellularLocation>
        <location evidence="1">Membrane</location>
        <topology evidence="1">Multi-pass membrane protein</topology>
    </subcellularLocation>
</comment>
<protein>
    <recommendedName>
        <fullName evidence="8">Magnesium transporter</fullName>
    </recommendedName>
</protein>
<feature type="non-terminal residue" evidence="6">
    <location>
        <position position="1"/>
    </location>
</feature>
<gene>
    <name evidence="6" type="ORF">CANCADRAFT_19233</name>
</gene>
<proteinExistence type="predicted"/>
<keyword evidence="7" id="KW-1185">Reference proteome</keyword>
<feature type="transmembrane region" description="Helical" evidence="5">
    <location>
        <begin position="56"/>
        <end position="76"/>
    </location>
</feature>
<dbReference type="SUPFAM" id="SSF103481">
    <property type="entry name" value="Multidrug resistance efflux transporter EmrE"/>
    <property type="match status" value="1"/>
</dbReference>
<keyword evidence="2 5" id="KW-0812">Transmembrane</keyword>
<dbReference type="AlphaFoldDB" id="A0A1E4TJJ4"/>
<feature type="transmembrane region" description="Helical" evidence="5">
    <location>
        <begin position="291"/>
        <end position="310"/>
    </location>
</feature>
<dbReference type="EMBL" id="KV453841">
    <property type="protein sequence ID" value="ODV91930.1"/>
    <property type="molecule type" value="Genomic_DNA"/>
</dbReference>
<organism evidence="6 7">
    <name type="scientific">Tortispora caseinolytica NRRL Y-17796</name>
    <dbReference type="NCBI Taxonomy" id="767744"/>
    <lineage>
        <taxon>Eukaryota</taxon>
        <taxon>Fungi</taxon>
        <taxon>Dikarya</taxon>
        <taxon>Ascomycota</taxon>
        <taxon>Saccharomycotina</taxon>
        <taxon>Trigonopsidomycetes</taxon>
        <taxon>Trigonopsidales</taxon>
        <taxon>Trigonopsidaceae</taxon>
        <taxon>Tortispora</taxon>
    </lineage>
</organism>
<feature type="transmembrane region" description="Helical" evidence="5">
    <location>
        <begin position="150"/>
        <end position="170"/>
    </location>
</feature>
<dbReference type="OrthoDB" id="2504919at2759"/>
<dbReference type="InterPro" id="IPR037185">
    <property type="entry name" value="EmrE-like"/>
</dbReference>
<evidence type="ECO:0008006" key="8">
    <source>
        <dbReference type="Google" id="ProtNLM"/>
    </source>
</evidence>
<dbReference type="PANTHER" id="PTHR12570:SF86">
    <property type="entry name" value="ADR321CP"/>
    <property type="match status" value="1"/>
</dbReference>
<dbReference type="Pfam" id="PF05653">
    <property type="entry name" value="Mg_trans_NIPA"/>
    <property type="match status" value="1"/>
</dbReference>
<reference evidence="7" key="1">
    <citation type="submission" date="2016-02" db="EMBL/GenBank/DDBJ databases">
        <title>Comparative genomics of biotechnologically important yeasts.</title>
        <authorList>
            <consortium name="DOE Joint Genome Institute"/>
            <person name="Riley R."/>
            <person name="Haridas S."/>
            <person name="Wolfe K.H."/>
            <person name="Lopes M.R."/>
            <person name="Hittinger C.T."/>
            <person name="Goker M."/>
            <person name="Salamov A."/>
            <person name="Wisecaver J."/>
            <person name="Long T.M."/>
            <person name="Aerts A.L."/>
            <person name="Barry K."/>
            <person name="Choi C."/>
            <person name="Clum A."/>
            <person name="Coughlan A.Y."/>
            <person name="Deshpande S."/>
            <person name="Douglass A.P."/>
            <person name="Hanson S.J."/>
            <person name="Klenk H.-P."/>
            <person name="Labutti K."/>
            <person name="Lapidus A."/>
            <person name="Lindquist E."/>
            <person name="Lipzen A."/>
            <person name="Meier-Kolthoff J.P."/>
            <person name="Ohm R.A."/>
            <person name="Otillar R.P."/>
            <person name="Pangilinan J."/>
            <person name="Peng Y."/>
            <person name="Rokas A."/>
            <person name="Rosa C.A."/>
            <person name="Scheuner C."/>
            <person name="Sibirny A.A."/>
            <person name="Slot J.C."/>
            <person name="Stielow J.B."/>
            <person name="Sun H."/>
            <person name="Kurtzman C.P."/>
            <person name="Blackwell M."/>
            <person name="Jeffries T.W."/>
            <person name="Grigoriev I.V."/>
        </authorList>
    </citation>
    <scope>NUCLEOTIDE SEQUENCE [LARGE SCALE GENOMIC DNA]</scope>
    <source>
        <strain evidence="7">NRRL Y-17796</strain>
    </source>
</reference>
<accession>A0A1E4TJJ4</accession>
<evidence type="ECO:0000313" key="6">
    <source>
        <dbReference type="EMBL" id="ODV91930.1"/>
    </source>
</evidence>
<dbReference type="PANTHER" id="PTHR12570">
    <property type="match status" value="1"/>
</dbReference>
<feature type="transmembrane region" description="Helical" evidence="5">
    <location>
        <begin position="227"/>
        <end position="247"/>
    </location>
</feature>
<keyword evidence="4 5" id="KW-0472">Membrane</keyword>
<feature type="transmembrane region" description="Helical" evidence="5">
    <location>
        <begin position="182"/>
        <end position="207"/>
    </location>
</feature>
<dbReference type="Gene3D" id="1.10.3730.20">
    <property type="match status" value="2"/>
</dbReference>
<sequence length="312" mass="34183">STITIGCLCGIASSAFQSIGLTLQRKAHILAQSEDQLFIDDLETQPTSKPSNHRKLWIYGLLLFLAANIFGSSVQISTLPLIILSPLQATGLVFNSICASIIINESFTKLSAYGTALVALGATLIASSVIPEPNHTLAVLIRLLHRPQFIIWFVLSLIIVAFLLFAAFWLEKNQNYIALSSSSVSIITGILYGAASSVLSAHALLFAKSAVEVLIRSVLDNDNQFRLLQAWLLPAAFLFLAVTQIYLLNMGLRYCSTSVLYPLVFGCYNLVVIVDGVIYYDQFQRLNWERLLLIISGASVLLVGVTMLSLRL</sequence>
<dbReference type="GO" id="GO:0016020">
    <property type="term" value="C:membrane"/>
    <property type="evidence" value="ECO:0007669"/>
    <property type="project" value="UniProtKB-SubCell"/>
</dbReference>
<name>A0A1E4TJJ4_9ASCO</name>
<feature type="transmembrane region" description="Helical" evidence="5">
    <location>
        <begin position="259"/>
        <end position="279"/>
    </location>
</feature>
<keyword evidence="3 5" id="KW-1133">Transmembrane helix</keyword>
<evidence type="ECO:0000313" key="7">
    <source>
        <dbReference type="Proteomes" id="UP000095023"/>
    </source>
</evidence>